<reference evidence="8" key="1">
    <citation type="submission" date="2020-11" db="EMBL/GenBank/DDBJ databases">
        <authorList>
            <person name="Whiteford S."/>
        </authorList>
    </citation>
    <scope>NUCLEOTIDE SEQUENCE</scope>
</reference>
<dbReference type="InterPro" id="IPR000477">
    <property type="entry name" value="RT_dom"/>
</dbReference>
<proteinExistence type="predicted"/>
<dbReference type="Gene3D" id="3.30.420.10">
    <property type="entry name" value="Ribonuclease H-like superfamily/Ribonuclease H"/>
    <property type="match status" value="1"/>
</dbReference>
<dbReference type="InterPro" id="IPR052055">
    <property type="entry name" value="Hepadnavirus_pol/RT"/>
</dbReference>
<dbReference type="Proteomes" id="UP000653454">
    <property type="component" value="Unassembled WGS sequence"/>
</dbReference>
<protein>
    <submittedName>
        <fullName evidence="8">(diamondback moth) hypothetical protein</fullName>
    </submittedName>
</protein>
<evidence type="ECO:0000256" key="4">
    <source>
        <dbReference type="ARBA" id="ARBA00022759"/>
    </source>
</evidence>
<evidence type="ECO:0000256" key="1">
    <source>
        <dbReference type="ARBA" id="ARBA00022679"/>
    </source>
</evidence>
<comment type="caution">
    <text evidence="8">The sequence shown here is derived from an EMBL/GenBank/DDBJ whole genome shotgun (WGS) entry which is preliminary data.</text>
</comment>
<evidence type="ECO:0000256" key="3">
    <source>
        <dbReference type="ARBA" id="ARBA00022722"/>
    </source>
</evidence>
<dbReference type="InterPro" id="IPR043502">
    <property type="entry name" value="DNA/RNA_pol_sf"/>
</dbReference>
<dbReference type="GO" id="GO:0003964">
    <property type="term" value="F:RNA-directed DNA polymerase activity"/>
    <property type="evidence" value="ECO:0007669"/>
    <property type="project" value="UniProtKB-KW"/>
</dbReference>
<dbReference type="AlphaFoldDB" id="A0A8S4D654"/>
<dbReference type="InterPro" id="IPR043128">
    <property type="entry name" value="Rev_trsase/Diguanyl_cyclase"/>
</dbReference>
<evidence type="ECO:0000256" key="6">
    <source>
        <dbReference type="ARBA" id="ARBA00022918"/>
    </source>
</evidence>
<dbReference type="GO" id="GO:0003676">
    <property type="term" value="F:nucleic acid binding"/>
    <property type="evidence" value="ECO:0007669"/>
    <property type="project" value="InterPro"/>
</dbReference>
<dbReference type="GO" id="GO:0004519">
    <property type="term" value="F:endonuclease activity"/>
    <property type="evidence" value="ECO:0007669"/>
    <property type="project" value="UniProtKB-KW"/>
</dbReference>
<keyword evidence="4" id="KW-0255">Endonuclease</keyword>
<keyword evidence="5" id="KW-0378">Hydrolase</keyword>
<evidence type="ECO:0000256" key="2">
    <source>
        <dbReference type="ARBA" id="ARBA00022695"/>
    </source>
</evidence>
<keyword evidence="3" id="KW-0540">Nuclease</keyword>
<evidence type="ECO:0000313" key="8">
    <source>
        <dbReference type="EMBL" id="CAG9092935.1"/>
    </source>
</evidence>
<keyword evidence="1" id="KW-0808">Transferase</keyword>
<dbReference type="PANTHER" id="PTHR33050">
    <property type="entry name" value="REVERSE TRANSCRIPTASE DOMAIN-CONTAINING PROTEIN"/>
    <property type="match status" value="1"/>
</dbReference>
<dbReference type="InterPro" id="IPR036397">
    <property type="entry name" value="RNaseH_sf"/>
</dbReference>
<sequence length="653" mass="75122">MTTEEAKQTTENPTKASKVRISGKVQNEHDFKAGQLALHHGEWLKMGAPPTVLRILSGYRIPFRKKPPLVKLSGKLKSFETQSSEEMTNEIQKMLHNGAIRHSNHETGFLSTMFLRKKSDGTNRPIFNLKKLNQYVHAPQFKLLNHHRIPTVLDPDTFMTKIDISQAYYHVPIVPTHCRFLSLAYEGETFEMTCLPFGLASAPYAFARITSWLAHWLRHTAGVKVVVYLDDFLIVHQNPDVLRRQAKFVVRKLEELGWTVNKKKSSLEPSQSLEYLGIVWNTKSNQKMLSDVKVKQTESLIQSFQRKKHWSWQGAKILLGKLNFASFVVPLGRLHCRWLQIESNRLKKSERHKQCPMTDVVLIELDWWMENIHKNTVIHHANPTMFITTDAADAGWGAIANSQKLWGKWTKTQQRWHCNQKELWAVYESLKYLDVKIQNTTTIWQTDNRTAAAYITKQGGTRSKRLLRTAMNILHLCEELNCHLIARYIPGSYNGLADSLSRTKSLPEWHLKPRIVEVIFQHLGTPEIDLFASNRSAVVTSYVSEDASDMESKYTDAFSRTWHYGLGYAFPPPALIPRVLHHLEESTGIYLLVTPEWPKAFWTPEIKKRAIQPPWKIPDLTYNLIDLQTNLAPAGIDNLSLQVWTIRAGPTRS</sequence>
<evidence type="ECO:0000256" key="5">
    <source>
        <dbReference type="ARBA" id="ARBA00022801"/>
    </source>
</evidence>
<keyword evidence="2" id="KW-0548">Nucleotidyltransferase</keyword>
<dbReference type="GO" id="GO:0016787">
    <property type="term" value="F:hydrolase activity"/>
    <property type="evidence" value="ECO:0007669"/>
    <property type="project" value="UniProtKB-KW"/>
</dbReference>
<dbReference type="Gene3D" id="3.10.10.10">
    <property type="entry name" value="HIV Type 1 Reverse Transcriptase, subunit A, domain 1"/>
    <property type="match status" value="1"/>
</dbReference>
<keyword evidence="6" id="KW-0695">RNA-directed DNA polymerase</keyword>
<evidence type="ECO:0000313" key="9">
    <source>
        <dbReference type="Proteomes" id="UP000653454"/>
    </source>
</evidence>
<dbReference type="InterPro" id="IPR041373">
    <property type="entry name" value="RT_RNaseH"/>
</dbReference>
<dbReference type="EMBL" id="CAJHNJ030000003">
    <property type="protein sequence ID" value="CAG9092935.1"/>
    <property type="molecule type" value="Genomic_DNA"/>
</dbReference>
<dbReference type="SUPFAM" id="SSF56672">
    <property type="entry name" value="DNA/RNA polymerases"/>
    <property type="match status" value="1"/>
</dbReference>
<gene>
    <name evidence="8" type="ORF">PLXY2_LOCUS1132</name>
</gene>
<keyword evidence="9" id="KW-1185">Reference proteome</keyword>
<name>A0A8S4D654_PLUXY</name>
<dbReference type="Pfam" id="PF00078">
    <property type="entry name" value="RVT_1"/>
    <property type="match status" value="1"/>
</dbReference>
<dbReference type="CDD" id="cd03714">
    <property type="entry name" value="RT_DIRS1"/>
    <property type="match status" value="1"/>
</dbReference>
<evidence type="ECO:0000259" key="7">
    <source>
        <dbReference type="PROSITE" id="PS50878"/>
    </source>
</evidence>
<accession>A0A8S4D654</accession>
<dbReference type="PANTHER" id="PTHR33050:SF7">
    <property type="entry name" value="RIBONUCLEASE H"/>
    <property type="match status" value="1"/>
</dbReference>
<dbReference type="PROSITE" id="PS50878">
    <property type="entry name" value="RT_POL"/>
    <property type="match status" value="1"/>
</dbReference>
<dbReference type="CDD" id="cd09275">
    <property type="entry name" value="RNase_HI_RT_DIRS1"/>
    <property type="match status" value="1"/>
</dbReference>
<organism evidence="8 9">
    <name type="scientific">Plutella xylostella</name>
    <name type="common">Diamondback moth</name>
    <name type="synonym">Plutella maculipennis</name>
    <dbReference type="NCBI Taxonomy" id="51655"/>
    <lineage>
        <taxon>Eukaryota</taxon>
        <taxon>Metazoa</taxon>
        <taxon>Ecdysozoa</taxon>
        <taxon>Arthropoda</taxon>
        <taxon>Hexapoda</taxon>
        <taxon>Insecta</taxon>
        <taxon>Pterygota</taxon>
        <taxon>Neoptera</taxon>
        <taxon>Endopterygota</taxon>
        <taxon>Lepidoptera</taxon>
        <taxon>Glossata</taxon>
        <taxon>Ditrysia</taxon>
        <taxon>Yponomeutoidea</taxon>
        <taxon>Plutellidae</taxon>
        <taxon>Plutella</taxon>
    </lineage>
</organism>
<dbReference type="Gene3D" id="3.30.70.270">
    <property type="match status" value="1"/>
</dbReference>
<dbReference type="Pfam" id="PF17917">
    <property type="entry name" value="RT_RNaseH"/>
    <property type="match status" value="1"/>
</dbReference>
<feature type="domain" description="Reverse transcriptase" evidence="7">
    <location>
        <begin position="97"/>
        <end position="280"/>
    </location>
</feature>